<reference evidence="2" key="1">
    <citation type="submission" date="2020-04" db="EMBL/GenBank/DDBJ databases">
        <authorList>
            <person name="Alioto T."/>
            <person name="Alioto T."/>
            <person name="Gomez Garrido J."/>
        </authorList>
    </citation>
    <scope>NUCLEOTIDE SEQUENCE</scope>
    <source>
        <strain evidence="2">A484AB</strain>
    </source>
</reference>
<name>A0A6S7KWF6_PARCT</name>
<evidence type="ECO:0000313" key="2">
    <source>
        <dbReference type="EMBL" id="CAB4024609.1"/>
    </source>
</evidence>
<accession>A0A6S7KWF6</accession>
<feature type="non-terminal residue" evidence="2">
    <location>
        <position position="1"/>
    </location>
</feature>
<evidence type="ECO:0000313" key="3">
    <source>
        <dbReference type="Proteomes" id="UP001152795"/>
    </source>
</evidence>
<protein>
    <submittedName>
        <fullName evidence="2">Uncharacterized protein</fullName>
    </submittedName>
</protein>
<proteinExistence type="predicted"/>
<feature type="region of interest" description="Disordered" evidence="1">
    <location>
        <begin position="1"/>
        <end position="31"/>
    </location>
</feature>
<keyword evidence="3" id="KW-1185">Reference proteome</keyword>
<dbReference type="AlphaFoldDB" id="A0A6S7KWF6"/>
<dbReference type="Proteomes" id="UP001152795">
    <property type="component" value="Unassembled WGS sequence"/>
</dbReference>
<organism evidence="2 3">
    <name type="scientific">Paramuricea clavata</name>
    <name type="common">Red gorgonian</name>
    <name type="synonym">Violescent sea-whip</name>
    <dbReference type="NCBI Taxonomy" id="317549"/>
    <lineage>
        <taxon>Eukaryota</taxon>
        <taxon>Metazoa</taxon>
        <taxon>Cnidaria</taxon>
        <taxon>Anthozoa</taxon>
        <taxon>Octocorallia</taxon>
        <taxon>Malacalcyonacea</taxon>
        <taxon>Plexauridae</taxon>
        <taxon>Paramuricea</taxon>
    </lineage>
</organism>
<sequence length="66" mass="7395">NADPCNGDTESEESEDESNCGYDTDDNSYDSDELEAGMEKMINSDTEFTKAMESVINKMEKNIQKT</sequence>
<feature type="compositionally biased region" description="Acidic residues" evidence="1">
    <location>
        <begin position="9"/>
        <end position="31"/>
    </location>
</feature>
<gene>
    <name evidence="2" type="ORF">PACLA_8A082866</name>
</gene>
<evidence type="ECO:0000256" key="1">
    <source>
        <dbReference type="SAM" id="MobiDB-lite"/>
    </source>
</evidence>
<dbReference type="EMBL" id="CACRXK020013131">
    <property type="protein sequence ID" value="CAB4024609.1"/>
    <property type="molecule type" value="Genomic_DNA"/>
</dbReference>
<comment type="caution">
    <text evidence="2">The sequence shown here is derived from an EMBL/GenBank/DDBJ whole genome shotgun (WGS) entry which is preliminary data.</text>
</comment>